<evidence type="ECO:0000313" key="2">
    <source>
        <dbReference type="EMBL" id="MFC7333499.1"/>
    </source>
</evidence>
<evidence type="ECO:0000256" key="1">
    <source>
        <dbReference type="SAM" id="SignalP"/>
    </source>
</evidence>
<dbReference type="Pfam" id="PF12915">
    <property type="entry name" value="DUF3833"/>
    <property type="match status" value="1"/>
</dbReference>
<accession>A0ABW2KWU6</accession>
<protein>
    <submittedName>
        <fullName evidence="2">DUF3833 domain-containing protein</fullName>
    </submittedName>
</protein>
<gene>
    <name evidence="2" type="ORF">ACFQPS_10030</name>
</gene>
<dbReference type="EMBL" id="JBHTCM010000010">
    <property type="protein sequence ID" value="MFC7333499.1"/>
    <property type="molecule type" value="Genomic_DNA"/>
</dbReference>
<sequence length="192" mass="21729">MLRRLLLLAATVAALAGCSNMKPEQFAGTEPALHLEEFFQGRSRAYGLVEDRFGNVRRQFVVDIEGRWDGKVLTLTEDFVWNDGETERRVWELTKLDEHTWEGRTADAIGVATGRLFGQAYNMNYDFNLKMGERRMKVHFDDWMFLQPDGVLLNRATMSKFGIDLATITIAFRKEGAAAALPQPAPAERAAE</sequence>
<dbReference type="Proteomes" id="UP001596456">
    <property type="component" value="Unassembled WGS sequence"/>
</dbReference>
<evidence type="ECO:0000313" key="3">
    <source>
        <dbReference type="Proteomes" id="UP001596456"/>
    </source>
</evidence>
<reference evidence="3" key="1">
    <citation type="journal article" date="2019" name="Int. J. Syst. Evol. Microbiol.">
        <title>The Global Catalogue of Microorganisms (GCM) 10K type strain sequencing project: providing services to taxonomists for standard genome sequencing and annotation.</title>
        <authorList>
            <consortium name="The Broad Institute Genomics Platform"/>
            <consortium name="The Broad Institute Genome Sequencing Center for Infectious Disease"/>
            <person name="Wu L."/>
            <person name="Ma J."/>
        </authorList>
    </citation>
    <scope>NUCLEOTIDE SEQUENCE [LARGE SCALE GENOMIC DNA]</scope>
    <source>
        <strain evidence="3">CGMCC 1.16275</strain>
    </source>
</reference>
<dbReference type="PROSITE" id="PS51257">
    <property type="entry name" value="PROKAR_LIPOPROTEIN"/>
    <property type="match status" value="1"/>
</dbReference>
<dbReference type="InterPro" id="IPR024409">
    <property type="entry name" value="DUF3833"/>
</dbReference>
<feature type="chain" id="PRO_5047540784" evidence="1">
    <location>
        <begin position="17"/>
        <end position="192"/>
    </location>
</feature>
<proteinExistence type="predicted"/>
<feature type="signal peptide" evidence="1">
    <location>
        <begin position="1"/>
        <end position="16"/>
    </location>
</feature>
<dbReference type="RefSeq" id="WP_377358618.1">
    <property type="nucleotide sequence ID" value="NZ_JBHTCM010000010.1"/>
</dbReference>
<keyword evidence="3" id="KW-1185">Reference proteome</keyword>
<keyword evidence="1" id="KW-0732">Signal</keyword>
<name>A0ABW2KWU6_9PROT</name>
<organism evidence="2 3">
    <name type="scientific">Rhodocista pekingensis</name>
    <dbReference type="NCBI Taxonomy" id="201185"/>
    <lineage>
        <taxon>Bacteria</taxon>
        <taxon>Pseudomonadati</taxon>
        <taxon>Pseudomonadota</taxon>
        <taxon>Alphaproteobacteria</taxon>
        <taxon>Rhodospirillales</taxon>
        <taxon>Azospirillaceae</taxon>
        <taxon>Rhodocista</taxon>
    </lineage>
</organism>
<comment type="caution">
    <text evidence="2">The sequence shown here is derived from an EMBL/GenBank/DDBJ whole genome shotgun (WGS) entry which is preliminary data.</text>
</comment>